<feature type="compositionally biased region" description="Basic and acidic residues" evidence="1">
    <location>
        <begin position="314"/>
        <end position="323"/>
    </location>
</feature>
<feature type="compositionally biased region" description="Polar residues" evidence="1">
    <location>
        <begin position="80"/>
        <end position="91"/>
    </location>
</feature>
<feature type="compositionally biased region" description="Low complexity" evidence="1">
    <location>
        <begin position="217"/>
        <end position="242"/>
    </location>
</feature>
<feature type="compositionally biased region" description="Basic and acidic residues" evidence="1">
    <location>
        <begin position="287"/>
        <end position="297"/>
    </location>
</feature>
<name>A0AAV2TVV2_CALDB</name>
<gene>
    <name evidence="2" type="ORF">CDAUBV1_LOCUS14071</name>
</gene>
<feature type="compositionally biased region" description="Polar residues" evidence="1">
    <location>
        <begin position="1"/>
        <end position="15"/>
    </location>
</feature>
<reference evidence="2" key="1">
    <citation type="submission" date="2024-06" db="EMBL/GenBank/DDBJ databases">
        <authorList>
            <person name="Liu X."/>
            <person name="Lenzi L."/>
            <person name="Haldenby T S."/>
            <person name="Uol C."/>
        </authorList>
    </citation>
    <scope>NUCLEOTIDE SEQUENCE</scope>
</reference>
<protein>
    <submittedName>
        <fullName evidence="2">Uncharacterized protein</fullName>
    </submittedName>
</protein>
<organism evidence="2 3">
    <name type="scientific">Calicophoron daubneyi</name>
    <name type="common">Rumen fluke</name>
    <name type="synonym">Paramphistomum daubneyi</name>
    <dbReference type="NCBI Taxonomy" id="300641"/>
    <lineage>
        <taxon>Eukaryota</taxon>
        <taxon>Metazoa</taxon>
        <taxon>Spiralia</taxon>
        <taxon>Lophotrochozoa</taxon>
        <taxon>Platyhelminthes</taxon>
        <taxon>Trematoda</taxon>
        <taxon>Digenea</taxon>
        <taxon>Plagiorchiida</taxon>
        <taxon>Pronocephalata</taxon>
        <taxon>Paramphistomoidea</taxon>
        <taxon>Paramphistomidae</taxon>
        <taxon>Calicophoron</taxon>
    </lineage>
</organism>
<feature type="compositionally biased region" description="Basic and acidic residues" evidence="1">
    <location>
        <begin position="422"/>
        <end position="442"/>
    </location>
</feature>
<dbReference type="Proteomes" id="UP001497525">
    <property type="component" value="Unassembled WGS sequence"/>
</dbReference>
<feature type="compositionally biased region" description="Polar residues" evidence="1">
    <location>
        <begin position="197"/>
        <end position="210"/>
    </location>
</feature>
<evidence type="ECO:0000313" key="3">
    <source>
        <dbReference type="Proteomes" id="UP001497525"/>
    </source>
</evidence>
<feature type="compositionally biased region" description="Low complexity" evidence="1">
    <location>
        <begin position="496"/>
        <end position="505"/>
    </location>
</feature>
<feature type="compositionally biased region" description="Polar residues" evidence="1">
    <location>
        <begin position="179"/>
        <end position="188"/>
    </location>
</feature>
<feature type="compositionally biased region" description="Polar residues" evidence="1">
    <location>
        <begin position="591"/>
        <end position="607"/>
    </location>
</feature>
<evidence type="ECO:0000313" key="2">
    <source>
        <dbReference type="EMBL" id="CAL5139018.1"/>
    </source>
</evidence>
<accession>A0AAV2TVV2</accession>
<feature type="compositionally biased region" description="Basic and acidic residues" evidence="1">
    <location>
        <begin position="463"/>
        <end position="477"/>
    </location>
</feature>
<feature type="region of interest" description="Disordered" evidence="1">
    <location>
        <begin position="645"/>
        <end position="664"/>
    </location>
</feature>
<dbReference type="EMBL" id="CAXLJL010000578">
    <property type="protein sequence ID" value="CAL5139018.1"/>
    <property type="molecule type" value="Genomic_DNA"/>
</dbReference>
<feature type="compositionally biased region" description="Basic residues" evidence="1">
    <location>
        <begin position="394"/>
        <end position="405"/>
    </location>
</feature>
<comment type="caution">
    <text evidence="2">The sequence shown here is derived from an EMBL/GenBank/DDBJ whole genome shotgun (WGS) entry which is preliminary data.</text>
</comment>
<feature type="compositionally biased region" description="Polar residues" evidence="1">
    <location>
        <begin position="506"/>
        <end position="531"/>
    </location>
</feature>
<sequence>MPHRSASSNQENQPGSDGLQPAAISSEQKVRSSGKHSKKPRKHSKPDPSYEDVLPESQSKPKRHKKSHDKTVIVAAPPSNADSITTAQVISSEPEYPVPQCDDTSKAVPEMAQKKKKKHSKDVLKAEKIRTHKKVATTEIGSEKTTEHKRKHSHRDRSGTKKLKRMVEAPVVNEKAQKMRSTYETNDSGEPPCKPAPSSSDMQSQQNSGTPEPYQSPPRSSASPYSSRGSRSSTYSRSPESSSKLHAEVVQHPEDRYSQKRSREEAVDRDRSAGSRPLASHQMSAGYRRESRSRETSSEEQLVDSAASHFRRARSPEGSESSKPRYVSTSMSYGYRQRAVRHHDISPRRTFVQKRYYVERDRSRSSSRKPFRRDRRVEEEYHQSRRYLPSLSRSRVHGSNAHHYRASRESENLPHTSKHRSPRDMTTSHHNEHRQDSAEHDHRISKRKTSASPIPKASAAKSSHSEHRSRRNDDHTKKPVSSDSAELPSKPERQSSKGIRSSDSSDQGQTSAVTSTRAVSHKSATPPSALSSVEKEHKPRHASKILAVLDLLDGLQTVSLSDDELSTILPPTVFLTSEESTEIRSADQEDSSLNESKPSRPVTSNDQESAKSRQQEENAGLEYISTAADTMEKLSSQFHEKLTGPELWDSSELSPSAVDQDDYPENLSNEQSLVALATSKDGLPMRSRHLMASLTTPWQELIDSADKNLTPAPLQSENSDYVLPSMPCGNYLNCTMSDSKLVPLKTRAQGALVLRMIGVSRKYLGDELLQCLSKQLDELSHSGAESEQSAVTANAPSAAKLFSHDVAWLHRNPIPNPFVSEGTEDSSTKMADFSSFTVPSGILHSRLDFLLRQRLLSTVV</sequence>
<feature type="region of interest" description="Disordered" evidence="1">
    <location>
        <begin position="1"/>
        <end position="538"/>
    </location>
</feature>
<feature type="compositionally biased region" description="Basic residues" evidence="1">
    <location>
        <begin position="147"/>
        <end position="164"/>
    </location>
</feature>
<feature type="compositionally biased region" description="Basic residues" evidence="1">
    <location>
        <begin position="365"/>
        <end position="374"/>
    </location>
</feature>
<dbReference type="AlphaFoldDB" id="A0AAV2TVV2"/>
<proteinExistence type="predicted"/>
<feature type="compositionally biased region" description="Basic and acidic residues" evidence="1">
    <location>
        <begin position="243"/>
        <end position="273"/>
    </location>
</feature>
<evidence type="ECO:0000256" key="1">
    <source>
        <dbReference type="SAM" id="MobiDB-lite"/>
    </source>
</evidence>
<feature type="compositionally biased region" description="Low complexity" evidence="1">
    <location>
        <begin position="450"/>
        <end position="462"/>
    </location>
</feature>
<feature type="region of interest" description="Disordered" evidence="1">
    <location>
        <begin position="578"/>
        <end position="618"/>
    </location>
</feature>
<feature type="compositionally biased region" description="Basic residues" evidence="1">
    <location>
        <begin position="32"/>
        <end position="44"/>
    </location>
</feature>